<feature type="domain" description="AMP-dependent synthetase/ligase" evidence="1">
    <location>
        <begin position="41"/>
        <end position="283"/>
    </location>
</feature>
<gene>
    <name evidence="2" type="ORF">HF577_19160</name>
</gene>
<proteinExistence type="predicted"/>
<organism evidence="2 3">
    <name type="scientific">Pseudonocardia xinjiangensis</name>
    <dbReference type="NCBI Taxonomy" id="75289"/>
    <lineage>
        <taxon>Bacteria</taxon>
        <taxon>Bacillati</taxon>
        <taxon>Actinomycetota</taxon>
        <taxon>Actinomycetes</taxon>
        <taxon>Pseudonocardiales</taxon>
        <taxon>Pseudonocardiaceae</taxon>
        <taxon>Pseudonocardia</taxon>
    </lineage>
</organism>
<protein>
    <submittedName>
        <fullName evidence="2">AMP-binding protein</fullName>
    </submittedName>
</protein>
<dbReference type="PANTHER" id="PTHR43201">
    <property type="entry name" value="ACYL-COA SYNTHETASE"/>
    <property type="match status" value="1"/>
</dbReference>
<name>A0ABX1RFL7_9PSEU</name>
<evidence type="ECO:0000313" key="2">
    <source>
        <dbReference type="EMBL" id="NMH79200.1"/>
    </source>
</evidence>
<reference evidence="2 3" key="1">
    <citation type="submission" date="2020-04" db="EMBL/GenBank/DDBJ databases">
        <authorList>
            <person name="Klaysubun C."/>
            <person name="Duangmal K."/>
            <person name="Lipun K."/>
        </authorList>
    </citation>
    <scope>NUCLEOTIDE SEQUENCE [LARGE SCALE GENOMIC DNA]</scope>
    <source>
        <strain evidence="2 3">JCM 11839</strain>
    </source>
</reference>
<accession>A0ABX1RFL7</accession>
<dbReference type="InterPro" id="IPR000873">
    <property type="entry name" value="AMP-dep_synth/lig_dom"/>
</dbReference>
<dbReference type="InterPro" id="IPR020845">
    <property type="entry name" value="AMP-binding_CS"/>
</dbReference>
<comment type="caution">
    <text evidence="2">The sequence shown here is derived from an EMBL/GenBank/DDBJ whole genome shotgun (WGS) entry which is preliminary data.</text>
</comment>
<dbReference type="Pfam" id="PF00501">
    <property type="entry name" value="AMP-binding"/>
    <property type="match status" value="1"/>
</dbReference>
<keyword evidence="3" id="KW-1185">Reference proteome</keyword>
<dbReference type="Gene3D" id="3.40.50.980">
    <property type="match status" value="2"/>
</dbReference>
<dbReference type="EMBL" id="JAAXKY010000061">
    <property type="protein sequence ID" value="NMH79200.1"/>
    <property type="molecule type" value="Genomic_DNA"/>
</dbReference>
<dbReference type="RefSeq" id="WP_169397259.1">
    <property type="nucleotide sequence ID" value="NZ_BAAAJH010000027.1"/>
</dbReference>
<sequence>MTAGKISFAAALELRPTDSDIERFRALGAWRKESALDDLARWRDEKPDAIAVVAHEAGSGMVRLTYREYAEWVDRFAGALYELGLRPGQVVAIQLPNRWQVPALLLACARIGAVLAPVMTTIRARELERVLHRTGAQVCITIDRWAGFDHAAALAEVAGRLPALRHRVVLGDAAEDEVDVTRHFQSAPWDVTHADALRALTPDPDRVGLVLFTSGTSGEPKAALRTLNSVHSLIATSVASHGGDSSDVLATSSPLTHLGGILCVILRALFLGGTAAFMDDWEPAGGLALRRWLRGEAELPA</sequence>
<dbReference type="SUPFAM" id="SSF56801">
    <property type="entry name" value="Acetyl-CoA synthetase-like"/>
    <property type="match status" value="1"/>
</dbReference>
<dbReference type="Proteomes" id="UP001296706">
    <property type="component" value="Unassembled WGS sequence"/>
</dbReference>
<dbReference type="PANTHER" id="PTHR43201:SF32">
    <property type="entry name" value="2-SUCCINYLBENZOATE--COA LIGASE, CHLOROPLASTIC_PEROXISOMAL"/>
    <property type="match status" value="1"/>
</dbReference>
<evidence type="ECO:0000259" key="1">
    <source>
        <dbReference type="Pfam" id="PF00501"/>
    </source>
</evidence>
<dbReference type="PROSITE" id="PS00455">
    <property type="entry name" value="AMP_BINDING"/>
    <property type="match status" value="1"/>
</dbReference>
<evidence type="ECO:0000313" key="3">
    <source>
        <dbReference type="Proteomes" id="UP001296706"/>
    </source>
</evidence>